<accession>A0A4P9WHQ1</accession>
<dbReference type="InterPro" id="IPR020568">
    <property type="entry name" value="Ribosomal_Su5_D2-typ_SF"/>
</dbReference>
<dbReference type="Gene3D" id="3.30.230.70">
    <property type="entry name" value="GHMP Kinase, N-terminal domain"/>
    <property type="match status" value="1"/>
</dbReference>
<dbReference type="InterPro" id="IPR015847">
    <property type="entry name" value="ExoRNase_PH_dom2"/>
</dbReference>
<dbReference type="PANTHER" id="PTHR11953">
    <property type="entry name" value="EXOSOME COMPLEX COMPONENT"/>
    <property type="match status" value="1"/>
</dbReference>
<keyword evidence="7" id="KW-0694">RNA-binding</keyword>
<dbReference type="SUPFAM" id="SSF55666">
    <property type="entry name" value="Ribonuclease PH domain 2-like"/>
    <property type="match status" value="1"/>
</dbReference>
<dbReference type="EMBL" id="KZ995046">
    <property type="protein sequence ID" value="RKO91485.1"/>
    <property type="molecule type" value="Genomic_DNA"/>
</dbReference>
<gene>
    <name evidence="13" type="ORF">BDK51DRAFT_36363</name>
</gene>
<comment type="subunit">
    <text evidence="10">Component of the RNA exosome complex.</text>
</comment>
<dbReference type="OrthoDB" id="2504340at2759"/>
<dbReference type="FunFam" id="3.30.230.70:FF:000035">
    <property type="entry name" value="Exosome complex component MTR3"/>
    <property type="match status" value="1"/>
</dbReference>
<evidence type="ECO:0000313" key="13">
    <source>
        <dbReference type="EMBL" id="RKO91485.1"/>
    </source>
</evidence>
<organism evidence="13 14">
    <name type="scientific">Blyttiomyces helicus</name>
    <dbReference type="NCBI Taxonomy" id="388810"/>
    <lineage>
        <taxon>Eukaryota</taxon>
        <taxon>Fungi</taxon>
        <taxon>Fungi incertae sedis</taxon>
        <taxon>Chytridiomycota</taxon>
        <taxon>Chytridiomycota incertae sedis</taxon>
        <taxon>Chytridiomycetes</taxon>
        <taxon>Chytridiomycetes incertae sedis</taxon>
        <taxon>Blyttiomyces</taxon>
    </lineage>
</organism>
<feature type="domain" description="Exoribonuclease phosphorolytic" evidence="11">
    <location>
        <begin position="41"/>
        <end position="170"/>
    </location>
</feature>
<name>A0A4P9WHQ1_9FUNG</name>
<keyword evidence="6" id="KW-0271">Exosome</keyword>
<evidence type="ECO:0000256" key="6">
    <source>
        <dbReference type="ARBA" id="ARBA00022835"/>
    </source>
</evidence>
<evidence type="ECO:0000256" key="9">
    <source>
        <dbReference type="ARBA" id="ARBA00058393"/>
    </source>
</evidence>
<evidence type="ECO:0000313" key="14">
    <source>
        <dbReference type="Proteomes" id="UP000269721"/>
    </source>
</evidence>
<evidence type="ECO:0000256" key="3">
    <source>
        <dbReference type="ARBA" id="ARBA00006678"/>
    </source>
</evidence>
<comment type="function">
    <text evidence="9">Non-catalytic component of the RNA exosome complex which has 3'-&gt;5' exoribonuclease activity and participates in a multitude of cellular RNA processing and degradation events.</text>
</comment>
<dbReference type="GO" id="GO:0000176">
    <property type="term" value="C:nuclear exosome (RNase complex)"/>
    <property type="evidence" value="ECO:0007669"/>
    <property type="project" value="UniProtKB-ARBA"/>
</dbReference>
<protein>
    <submittedName>
        <fullName evidence="13">Ribosomal protein S5 domain 2-type protein</fullName>
    </submittedName>
</protein>
<dbReference type="CDD" id="cd11371">
    <property type="entry name" value="RNase_PH_MTR3"/>
    <property type="match status" value="1"/>
</dbReference>
<feature type="domain" description="Exoribonuclease phosphorolytic" evidence="12">
    <location>
        <begin position="173"/>
        <end position="233"/>
    </location>
</feature>
<dbReference type="GO" id="GO:0006364">
    <property type="term" value="P:rRNA processing"/>
    <property type="evidence" value="ECO:0007669"/>
    <property type="project" value="UniProtKB-KW"/>
</dbReference>
<keyword evidence="13" id="KW-0689">Ribosomal protein</keyword>
<keyword evidence="13" id="KW-0687">Ribonucleoprotein</keyword>
<evidence type="ECO:0000256" key="7">
    <source>
        <dbReference type="ARBA" id="ARBA00022884"/>
    </source>
</evidence>
<dbReference type="Pfam" id="PF01138">
    <property type="entry name" value="RNase_PH"/>
    <property type="match status" value="1"/>
</dbReference>
<dbReference type="InterPro" id="IPR050080">
    <property type="entry name" value="RNase_PH"/>
</dbReference>
<keyword evidence="14" id="KW-1185">Reference proteome</keyword>
<reference evidence="14" key="1">
    <citation type="journal article" date="2018" name="Nat. Microbiol.">
        <title>Leveraging single-cell genomics to expand the fungal tree of life.</title>
        <authorList>
            <person name="Ahrendt S.R."/>
            <person name="Quandt C.A."/>
            <person name="Ciobanu D."/>
            <person name="Clum A."/>
            <person name="Salamov A."/>
            <person name="Andreopoulos B."/>
            <person name="Cheng J.F."/>
            <person name="Woyke T."/>
            <person name="Pelin A."/>
            <person name="Henrissat B."/>
            <person name="Reynolds N.K."/>
            <person name="Benny G.L."/>
            <person name="Smith M.E."/>
            <person name="James T.Y."/>
            <person name="Grigoriev I.V."/>
        </authorList>
    </citation>
    <scope>NUCLEOTIDE SEQUENCE [LARGE SCALE GENOMIC DNA]</scope>
</reference>
<dbReference type="GO" id="GO:0071051">
    <property type="term" value="P:poly(A)-dependent snoRNA 3'-end processing"/>
    <property type="evidence" value="ECO:0007669"/>
    <property type="project" value="TreeGrafter"/>
</dbReference>
<evidence type="ECO:0000256" key="10">
    <source>
        <dbReference type="ARBA" id="ARBA00062379"/>
    </source>
</evidence>
<dbReference type="Pfam" id="PF03725">
    <property type="entry name" value="RNase_PH_C"/>
    <property type="match status" value="1"/>
</dbReference>
<evidence type="ECO:0000259" key="11">
    <source>
        <dbReference type="Pfam" id="PF01138"/>
    </source>
</evidence>
<evidence type="ECO:0000256" key="2">
    <source>
        <dbReference type="ARBA" id="ARBA00004604"/>
    </source>
</evidence>
<dbReference type="GO" id="GO:0005730">
    <property type="term" value="C:nucleolus"/>
    <property type="evidence" value="ECO:0007669"/>
    <property type="project" value="UniProtKB-SubCell"/>
</dbReference>
<dbReference type="Proteomes" id="UP000269721">
    <property type="component" value="Unassembled WGS sequence"/>
</dbReference>
<dbReference type="GO" id="GO:0016075">
    <property type="term" value="P:rRNA catabolic process"/>
    <property type="evidence" value="ECO:0007669"/>
    <property type="project" value="TreeGrafter"/>
</dbReference>
<evidence type="ECO:0000259" key="12">
    <source>
        <dbReference type="Pfam" id="PF03725"/>
    </source>
</evidence>
<dbReference type="GO" id="GO:0034475">
    <property type="term" value="P:U4 snRNA 3'-end processing"/>
    <property type="evidence" value="ECO:0007669"/>
    <property type="project" value="TreeGrafter"/>
</dbReference>
<keyword evidence="5" id="KW-0698">rRNA processing</keyword>
<dbReference type="GO" id="GO:0003723">
    <property type="term" value="F:RNA binding"/>
    <property type="evidence" value="ECO:0007669"/>
    <property type="project" value="UniProtKB-KW"/>
</dbReference>
<dbReference type="GO" id="GO:0005840">
    <property type="term" value="C:ribosome"/>
    <property type="evidence" value="ECO:0007669"/>
    <property type="project" value="UniProtKB-KW"/>
</dbReference>
<evidence type="ECO:0000256" key="1">
    <source>
        <dbReference type="ARBA" id="ARBA00004496"/>
    </source>
</evidence>
<dbReference type="InterPro" id="IPR036345">
    <property type="entry name" value="ExoRNase_PH_dom2_sf"/>
</dbReference>
<evidence type="ECO:0000256" key="8">
    <source>
        <dbReference type="ARBA" id="ARBA00023242"/>
    </source>
</evidence>
<keyword evidence="4" id="KW-0963">Cytoplasm</keyword>
<dbReference type="InterPro" id="IPR001247">
    <property type="entry name" value="ExoRNase_PH_dom1"/>
</dbReference>
<dbReference type="InterPro" id="IPR027408">
    <property type="entry name" value="PNPase/RNase_PH_dom_sf"/>
</dbReference>
<sequence>MDRKRVSGPDKTVVPLLESAATALPTVFDPDRRKDERTPEQLRPMFMKTGAVRQANGSAYLETGRLKVTCGVYGPRQTSRSKMSTRGTLNCEFKFAPFSCAKRRSYLKDNQEREYSLTLQQALSPAVRLDLLPKSTVDVYVQVLECDGSTSALAAAITCASLALADAGIEMLDIVAACSAGFIGSRTFLDADGEEEGQQTGSLLLSYMPSLNEVTHIIQSGEVSSNATVKALEICVDACSVINTVMQKSLVTSIE</sequence>
<comment type="subcellular location">
    <subcellularLocation>
        <location evidence="1">Cytoplasm</location>
    </subcellularLocation>
    <subcellularLocation>
        <location evidence="2">Nucleus</location>
        <location evidence="2">Nucleolus</location>
    </subcellularLocation>
</comment>
<dbReference type="AlphaFoldDB" id="A0A4P9WHQ1"/>
<evidence type="ECO:0000256" key="5">
    <source>
        <dbReference type="ARBA" id="ARBA00022552"/>
    </source>
</evidence>
<dbReference type="PANTHER" id="PTHR11953:SF2">
    <property type="entry name" value="EXOSOME COMPLEX COMPONENT MTR3"/>
    <property type="match status" value="1"/>
</dbReference>
<dbReference type="SUPFAM" id="SSF54211">
    <property type="entry name" value="Ribosomal protein S5 domain 2-like"/>
    <property type="match status" value="1"/>
</dbReference>
<dbReference type="GO" id="GO:0000177">
    <property type="term" value="C:cytoplasmic exosome (RNase complex)"/>
    <property type="evidence" value="ECO:0007669"/>
    <property type="project" value="TreeGrafter"/>
</dbReference>
<keyword evidence="8" id="KW-0539">Nucleus</keyword>
<comment type="similarity">
    <text evidence="3">Belongs to the RNase PH family.</text>
</comment>
<dbReference type="GO" id="GO:0071028">
    <property type="term" value="P:nuclear mRNA surveillance"/>
    <property type="evidence" value="ECO:0007669"/>
    <property type="project" value="TreeGrafter"/>
</dbReference>
<proteinExistence type="inferred from homology"/>
<evidence type="ECO:0000256" key="4">
    <source>
        <dbReference type="ARBA" id="ARBA00022490"/>
    </source>
</evidence>